<dbReference type="RefSeq" id="WP_146834656.1">
    <property type="nucleotide sequence ID" value="NZ_BJVQ01000009.1"/>
</dbReference>
<gene>
    <name evidence="2" type="ORF">CHO01_10480</name>
    <name evidence="3" type="ORF">HNR08_002339</name>
</gene>
<dbReference type="AlphaFoldDB" id="A0A511F9M2"/>
<dbReference type="Proteomes" id="UP000564629">
    <property type="component" value="Unassembled WGS sequence"/>
</dbReference>
<dbReference type="Proteomes" id="UP000321723">
    <property type="component" value="Unassembled WGS sequence"/>
</dbReference>
<evidence type="ECO:0000256" key="1">
    <source>
        <dbReference type="SAM" id="MobiDB-lite"/>
    </source>
</evidence>
<comment type="caution">
    <text evidence="2">The sequence shown here is derived from an EMBL/GenBank/DDBJ whole genome shotgun (WGS) entry which is preliminary data.</text>
</comment>
<protein>
    <submittedName>
        <fullName evidence="2">Uncharacterized protein</fullName>
    </submittedName>
</protein>
<evidence type="ECO:0000313" key="4">
    <source>
        <dbReference type="Proteomes" id="UP000321723"/>
    </source>
</evidence>
<sequence length="91" mass="8725">MRSSSADAPRGGRGRRGTWALLGALLAGALLLGPAVGYAAAQFGSTSTVTFTITVRSASTGPDAPADPGDPADPTDPAADPAPAPAGPAAP</sequence>
<feature type="compositionally biased region" description="Low complexity" evidence="1">
    <location>
        <begin position="58"/>
        <end position="69"/>
    </location>
</feature>
<organism evidence="2 4">
    <name type="scientific">Cellulomonas hominis</name>
    <dbReference type="NCBI Taxonomy" id="156981"/>
    <lineage>
        <taxon>Bacteria</taxon>
        <taxon>Bacillati</taxon>
        <taxon>Actinomycetota</taxon>
        <taxon>Actinomycetes</taxon>
        <taxon>Micrococcales</taxon>
        <taxon>Cellulomonadaceae</taxon>
        <taxon>Cellulomonas</taxon>
    </lineage>
</organism>
<feature type="compositionally biased region" description="Pro residues" evidence="1">
    <location>
        <begin position="80"/>
        <end position="91"/>
    </location>
</feature>
<evidence type="ECO:0000313" key="5">
    <source>
        <dbReference type="Proteomes" id="UP000564629"/>
    </source>
</evidence>
<name>A0A511F9M2_9CELL</name>
<dbReference type="EMBL" id="JACHDN010000001">
    <property type="protein sequence ID" value="MBB5473603.1"/>
    <property type="molecule type" value="Genomic_DNA"/>
</dbReference>
<proteinExistence type="predicted"/>
<reference evidence="3 5" key="2">
    <citation type="submission" date="2020-08" db="EMBL/GenBank/DDBJ databases">
        <title>Sequencing the genomes of 1000 actinobacteria strains.</title>
        <authorList>
            <person name="Klenk H.-P."/>
        </authorList>
    </citation>
    <scope>NUCLEOTIDE SEQUENCE [LARGE SCALE GENOMIC DNA]</scope>
    <source>
        <strain evidence="3 5">DSM 9581</strain>
    </source>
</reference>
<feature type="region of interest" description="Disordered" evidence="1">
    <location>
        <begin position="58"/>
        <end position="91"/>
    </location>
</feature>
<evidence type="ECO:0000313" key="3">
    <source>
        <dbReference type="EMBL" id="MBB5473603.1"/>
    </source>
</evidence>
<keyword evidence="4" id="KW-1185">Reference proteome</keyword>
<evidence type="ECO:0000313" key="2">
    <source>
        <dbReference type="EMBL" id="GEL45932.1"/>
    </source>
</evidence>
<reference evidence="2 4" key="1">
    <citation type="submission" date="2019-07" db="EMBL/GenBank/DDBJ databases">
        <title>Whole genome shotgun sequence of Cellulomonas hominis NBRC 16055.</title>
        <authorList>
            <person name="Hosoyama A."/>
            <person name="Uohara A."/>
            <person name="Ohji S."/>
            <person name="Ichikawa N."/>
        </authorList>
    </citation>
    <scope>NUCLEOTIDE SEQUENCE [LARGE SCALE GENOMIC DNA]</scope>
    <source>
        <strain evidence="2 4">NBRC 16055</strain>
    </source>
</reference>
<accession>A0A511F9M2</accession>
<dbReference type="EMBL" id="BJVQ01000009">
    <property type="protein sequence ID" value="GEL45932.1"/>
    <property type="molecule type" value="Genomic_DNA"/>
</dbReference>